<dbReference type="PANTHER" id="PTHR22591:SF1">
    <property type="entry name" value="XIN ACTIN-BINDING REPEAT-CONTAINING PROTEIN 2"/>
    <property type="match status" value="1"/>
</dbReference>
<dbReference type="OrthoDB" id="8949353at2759"/>
<keyword evidence="3" id="KW-1185">Reference proteome</keyword>
<evidence type="ECO:0000313" key="2">
    <source>
        <dbReference type="EMBL" id="OBS57093.1"/>
    </source>
</evidence>
<dbReference type="GO" id="GO:0001725">
    <property type="term" value="C:stress fiber"/>
    <property type="evidence" value="ECO:0007669"/>
    <property type="project" value="TreeGrafter"/>
</dbReference>
<dbReference type="STRING" id="56216.A0A1A6FT13"/>
<sequence length="121" mass="13420">VDAFDHQIVGSKVTTSSSRSSEAGRSGFDFKHAPPTYEDVIAGHILDLSDSPENLRRGFQKTWQESERVFKRLGYEAADTQAPEMSRAFQEESAFISGSDHLQGFGLQKRCFYSGPQTAAQ</sequence>
<dbReference type="Proteomes" id="UP000092124">
    <property type="component" value="Unassembled WGS sequence"/>
</dbReference>
<feature type="non-terminal residue" evidence="2">
    <location>
        <position position="121"/>
    </location>
</feature>
<dbReference type="GO" id="GO:0005925">
    <property type="term" value="C:focal adhesion"/>
    <property type="evidence" value="ECO:0007669"/>
    <property type="project" value="TreeGrafter"/>
</dbReference>
<organism evidence="2 3">
    <name type="scientific">Neotoma lepida</name>
    <name type="common">Desert woodrat</name>
    <dbReference type="NCBI Taxonomy" id="56216"/>
    <lineage>
        <taxon>Eukaryota</taxon>
        <taxon>Metazoa</taxon>
        <taxon>Chordata</taxon>
        <taxon>Craniata</taxon>
        <taxon>Vertebrata</taxon>
        <taxon>Euteleostomi</taxon>
        <taxon>Mammalia</taxon>
        <taxon>Eutheria</taxon>
        <taxon>Euarchontoglires</taxon>
        <taxon>Glires</taxon>
        <taxon>Rodentia</taxon>
        <taxon>Myomorpha</taxon>
        <taxon>Muroidea</taxon>
        <taxon>Cricetidae</taxon>
        <taxon>Neotominae</taxon>
        <taxon>Neotoma</taxon>
    </lineage>
</organism>
<protein>
    <submittedName>
        <fullName evidence="2">Uncharacterized protein</fullName>
    </submittedName>
</protein>
<feature type="compositionally biased region" description="Low complexity" evidence="1">
    <location>
        <begin position="9"/>
        <end position="26"/>
    </location>
</feature>
<name>A0A1A6FT13_NEOLE</name>
<feature type="region of interest" description="Disordered" evidence="1">
    <location>
        <begin position="1"/>
        <end position="32"/>
    </location>
</feature>
<dbReference type="PANTHER" id="PTHR22591">
    <property type="entry name" value="XIN"/>
    <property type="match status" value="1"/>
</dbReference>
<dbReference type="InterPro" id="IPR030072">
    <property type="entry name" value="XIRP1/XIRP2"/>
</dbReference>
<evidence type="ECO:0000313" key="3">
    <source>
        <dbReference type="Proteomes" id="UP000092124"/>
    </source>
</evidence>
<accession>A0A1A6FT13</accession>
<dbReference type="EMBL" id="LZPO01117587">
    <property type="protein sequence ID" value="OBS57093.1"/>
    <property type="molecule type" value="Genomic_DNA"/>
</dbReference>
<dbReference type="AlphaFoldDB" id="A0A1A6FT13"/>
<dbReference type="GO" id="GO:0007015">
    <property type="term" value="P:actin filament organization"/>
    <property type="evidence" value="ECO:0007669"/>
    <property type="project" value="TreeGrafter"/>
</dbReference>
<dbReference type="GO" id="GO:0051015">
    <property type="term" value="F:actin filament binding"/>
    <property type="evidence" value="ECO:0007669"/>
    <property type="project" value="TreeGrafter"/>
</dbReference>
<evidence type="ECO:0000256" key="1">
    <source>
        <dbReference type="SAM" id="MobiDB-lite"/>
    </source>
</evidence>
<feature type="non-terminal residue" evidence="2">
    <location>
        <position position="1"/>
    </location>
</feature>
<gene>
    <name evidence="2" type="ORF">A6R68_11782</name>
</gene>
<reference evidence="2 3" key="1">
    <citation type="submission" date="2016-06" db="EMBL/GenBank/DDBJ databases">
        <title>The Draft Genome Sequence and Annotation of the Desert Woodrat Neotoma lepida.</title>
        <authorList>
            <person name="Campbell M."/>
            <person name="Oakeson K.F."/>
            <person name="Yandell M."/>
            <person name="Halpert J.R."/>
            <person name="Dearing D."/>
        </authorList>
    </citation>
    <scope>NUCLEOTIDE SEQUENCE [LARGE SCALE GENOMIC DNA]</scope>
    <source>
        <strain evidence="2">417</strain>
        <tissue evidence="2">Liver</tissue>
    </source>
</reference>
<comment type="caution">
    <text evidence="2">The sequence shown here is derived from an EMBL/GenBank/DDBJ whole genome shotgun (WGS) entry which is preliminary data.</text>
</comment>
<proteinExistence type="predicted"/>